<keyword evidence="1" id="KW-0732">Signal</keyword>
<dbReference type="PhylomeDB" id="B4LEU3"/>
<dbReference type="eggNOG" id="ENOG502TCGW">
    <property type="taxonomic scope" value="Eukaryota"/>
</dbReference>
<gene>
    <name evidence="2" type="primary">Dvir\GJ13674</name>
    <name evidence="2" type="ORF">Dvir_GJ13674</name>
</gene>
<dbReference type="FunCoup" id="B4LEU3">
    <property type="interactions" value="3"/>
</dbReference>
<feature type="chain" id="PRO_5002815836" evidence="1">
    <location>
        <begin position="34"/>
        <end position="242"/>
    </location>
</feature>
<feature type="signal peptide" evidence="1">
    <location>
        <begin position="1"/>
        <end position="33"/>
    </location>
</feature>
<sequence length="242" mass="27910">MRQATRISINNSGFRGFKWLVALLLVASHSTAAQYASSGYNGQFVGYNQQQAQQPLWSGYPDAPLTYTRTYPAAVQSVWSGAPIVVHDGANGLEQEQQQQQRQYLPFNYDNNRDTFANVESDRRSRNWLNSNNINNVPPTRAANHNYNNEHFYYTQPQIQPELEQRELLAGADSRRGEDQIVRIGGSRSLANNNNNNNYGYYEPAQPLGHREFKAKYEKHYADYLRKYPQRLLPFYSTFVDK</sequence>
<keyword evidence="3" id="KW-1185">Reference proteome</keyword>
<dbReference type="Proteomes" id="UP000008792">
    <property type="component" value="Unassembled WGS sequence"/>
</dbReference>
<dbReference type="OrthoDB" id="7860674at2759"/>
<dbReference type="EMBL" id="CH940647">
    <property type="protein sequence ID" value="EDW70200.1"/>
    <property type="molecule type" value="Genomic_DNA"/>
</dbReference>
<protein>
    <submittedName>
        <fullName evidence="2">Uncharacterized protein</fullName>
    </submittedName>
</protein>
<dbReference type="AlphaFoldDB" id="B4LEU3"/>
<evidence type="ECO:0000313" key="3">
    <source>
        <dbReference type="Proteomes" id="UP000008792"/>
    </source>
</evidence>
<proteinExistence type="predicted"/>
<dbReference type="OMA" id="VCGRAQY"/>
<dbReference type="InParanoid" id="B4LEU3"/>
<evidence type="ECO:0000313" key="2">
    <source>
        <dbReference type="EMBL" id="EDW70200.1"/>
    </source>
</evidence>
<name>B4LEU3_DROVI</name>
<dbReference type="HOGENOM" id="CLU_079726_0_0_1"/>
<evidence type="ECO:0000256" key="1">
    <source>
        <dbReference type="SAM" id="SignalP"/>
    </source>
</evidence>
<reference evidence="2 3" key="1">
    <citation type="journal article" date="2007" name="Nature">
        <title>Evolution of genes and genomes on the Drosophila phylogeny.</title>
        <authorList>
            <consortium name="Drosophila 12 Genomes Consortium"/>
            <person name="Clark A.G."/>
            <person name="Eisen M.B."/>
            <person name="Smith D.R."/>
            <person name="Bergman C.M."/>
            <person name="Oliver B."/>
            <person name="Markow T.A."/>
            <person name="Kaufman T.C."/>
            <person name="Kellis M."/>
            <person name="Gelbart W."/>
            <person name="Iyer V.N."/>
            <person name="Pollard D.A."/>
            <person name="Sackton T.B."/>
            <person name="Larracuente A.M."/>
            <person name="Singh N.D."/>
            <person name="Abad J.P."/>
            <person name="Abt D.N."/>
            <person name="Adryan B."/>
            <person name="Aguade M."/>
            <person name="Akashi H."/>
            <person name="Anderson W.W."/>
            <person name="Aquadro C.F."/>
            <person name="Ardell D.H."/>
            <person name="Arguello R."/>
            <person name="Artieri C.G."/>
            <person name="Barbash D.A."/>
            <person name="Barker D."/>
            <person name="Barsanti P."/>
            <person name="Batterham P."/>
            <person name="Batzoglou S."/>
            <person name="Begun D."/>
            <person name="Bhutkar A."/>
            <person name="Blanco E."/>
            <person name="Bosak S.A."/>
            <person name="Bradley R.K."/>
            <person name="Brand A.D."/>
            <person name="Brent M.R."/>
            <person name="Brooks A.N."/>
            <person name="Brown R.H."/>
            <person name="Butlin R.K."/>
            <person name="Caggese C."/>
            <person name="Calvi B.R."/>
            <person name="Bernardo de Carvalho A."/>
            <person name="Caspi A."/>
            <person name="Castrezana S."/>
            <person name="Celniker S.E."/>
            <person name="Chang J.L."/>
            <person name="Chapple C."/>
            <person name="Chatterji S."/>
            <person name="Chinwalla A."/>
            <person name="Civetta A."/>
            <person name="Clifton S.W."/>
            <person name="Comeron J.M."/>
            <person name="Costello J.C."/>
            <person name="Coyne J.A."/>
            <person name="Daub J."/>
            <person name="David R.G."/>
            <person name="Delcher A.L."/>
            <person name="Delehaunty K."/>
            <person name="Do C.B."/>
            <person name="Ebling H."/>
            <person name="Edwards K."/>
            <person name="Eickbush T."/>
            <person name="Evans J.D."/>
            <person name="Filipski A."/>
            <person name="Findeiss S."/>
            <person name="Freyhult E."/>
            <person name="Fulton L."/>
            <person name="Fulton R."/>
            <person name="Garcia A.C."/>
            <person name="Gardiner A."/>
            <person name="Garfield D.A."/>
            <person name="Garvin B.E."/>
            <person name="Gibson G."/>
            <person name="Gilbert D."/>
            <person name="Gnerre S."/>
            <person name="Godfrey J."/>
            <person name="Good R."/>
            <person name="Gotea V."/>
            <person name="Gravely B."/>
            <person name="Greenberg A.J."/>
            <person name="Griffiths-Jones S."/>
            <person name="Gross S."/>
            <person name="Guigo R."/>
            <person name="Gustafson E.A."/>
            <person name="Haerty W."/>
            <person name="Hahn M.W."/>
            <person name="Halligan D.L."/>
            <person name="Halpern A.L."/>
            <person name="Halter G.M."/>
            <person name="Han M.V."/>
            <person name="Heger A."/>
            <person name="Hillier L."/>
            <person name="Hinrichs A.S."/>
            <person name="Holmes I."/>
            <person name="Hoskins R.A."/>
            <person name="Hubisz M.J."/>
            <person name="Hultmark D."/>
            <person name="Huntley M.A."/>
            <person name="Jaffe D.B."/>
            <person name="Jagadeeshan S."/>
            <person name="Jeck W.R."/>
            <person name="Johnson J."/>
            <person name="Jones C.D."/>
            <person name="Jordan W.C."/>
            <person name="Karpen G.H."/>
            <person name="Kataoka E."/>
            <person name="Keightley P.D."/>
            <person name="Kheradpour P."/>
            <person name="Kirkness E.F."/>
            <person name="Koerich L.B."/>
            <person name="Kristiansen K."/>
            <person name="Kudrna D."/>
            <person name="Kulathinal R.J."/>
            <person name="Kumar S."/>
            <person name="Kwok R."/>
            <person name="Lander E."/>
            <person name="Langley C.H."/>
            <person name="Lapoint R."/>
            <person name="Lazzaro B.P."/>
            <person name="Lee S.J."/>
            <person name="Levesque L."/>
            <person name="Li R."/>
            <person name="Lin C.F."/>
            <person name="Lin M.F."/>
            <person name="Lindblad-Toh K."/>
            <person name="Llopart A."/>
            <person name="Long M."/>
            <person name="Low L."/>
            <person name="Lozovsky E."/>
            <person name="Lu J."/>
            <person name="Luo M."/>
            <person name="Machado C.A."/>
            <person name="Makalowski W."/>
            <person name="Marzo M."/>
            <person name="Matsuda M."/>
            <person name="Matzkin L."/>
            <person name="McAllister B."/>
            <person name="McBride C.S."/>
            <person name="McKernan B."/>
            <person name="McKernan K."/>
            <person name="Mendez-Lago M."/>
            <person name="Minx P."/>
            <person name="Mollenhauer M.U."/>
            <person name="Montooth K."/>
            <person name="Mount S.M."/>
            <person name="Mu X."/>
            <person name="Myers E."/>
            <person name="Negre B."/>
            <person name="Newfeld S."/>
            <person name="Nielsen R."/>
            <person name="Noor M.A."/>
            <person name="O'Grady P."/>
            <person name="Pachter L."/>
            <person name="Papaceit M."/>
            <person name="Parisi M.J."/>
            <person name="Parisi M."/>
            <person name="Parts L."/>
            <person name="Pedersen J.S."/>
            <person name="Pesole G."/>
            <person name="Phillippy A.M."/>
            <person name="Ponting C.P."/>
            <person name="Pop M."/>
            <person name="Porcelli D."/>
            <person name="Powell J.R."/>
            <person name="Prohaska S."/>
            <person name="Pruitt K."/>
            <person name="Puig M."/>
            <person name="Quesneville H."/>
            <person name="Ram K.R."/>
            <person name="Rand D."/>
            <person name="Rasmussen M.D."/>
            <person name="Reed L.K."/>
            <person name="Reenan R."/>
            <person name="Reily A."/>
            <person name="Remington K.A."/>
            <person name="Rieger T.T."/>
            <person name="Ritchie M.G."/>
            <person name="Robin C."/>
            <person name="Rogers Y.H."/>
            <person name="Rohde C."/>
            <person name="Rozas J."/>
            <person name="Rubenfield M.J."/>
            <person name="Ruiz A."/>
            <person name="Russo S."/>
            <person name="Salzberg S.L."/>
            <person name="Sanchez-Gracia A."/>
            <person name="Saranga D.J."/>
            <person name="Sato H."/>
            <person name="Schaeffer S.W."/>
            <person name="Schatz M.C."/>
            <person name="Schlenke T."/>
            <person name="Schwartz R."/>
            <person name="Segarra C."/>
            <person name="Singh R.S."/>
            <person name="Sirot L."/>
            <person name="Sirota M."/>
            <person name="Sisneros N.B."/>
            <person name="Smith C.D."/>
            <person name="Smith T.F."/>
            <person name="Spieth J."/>
            <person name="Stage D.E."/>
            <person name="Stark A."/>
            <person name="Stephan W."/>
            <person name="Strausberg R.L."/>
            <person name="Strempel S."/>
            <person name="Sturgill D."/>
            <person name="Sutton G."/>
            <person name="Sutton G.G."/>
            <person name="Tao W."/>
            <person name="Teichmann S."/>
            <person name="Tobari Y.N."/>
            <person name="Tomimura Y."/>
            <person name="Tsolas J.M."/>
            <person name="Valente V.L."/>
            <person name="Venter E."/>
            <person name="Venter J.C."/>
            <person name="Vicario S."/>
            <person name="Vieira F.G."/>
            <person name="Vilella A.J."/>
            <person name="Villasante A."/>
            <person name="Walenz B."/>
            <person name="Wang J."/>
            <person name="Wasserman M."/>
            <person name="Watts T."/>
            <person name="Wilson D."/>
            <person name="Wilson R.K."/>
            <person name="Wing R.A."/>
            <person name="Wolfner M.F."/>
            <person name="Wong A."/>
            <person name="Wong G.K."/>
            <person name="Wu C.I."/>
            <person name="Wu G."/>
            <person name="Yamamoto D."/>
            <person name="Yang H.P."/>
            <person name="Yang S.P."/>
            <person name="Yorke J.A."/>
            <person name="Yoshida K."/>
            <person name="Zdobnov E."/>
            <person name="Zhang P."/>
            <person name="Zhang Y."/>
            <person name="Zimin A.V."/>
            <person name="Baldwin J."/>
            <person name="Abdouelleil A."/>
            <person name="Abdulkadir J."/>
            <person name="Abebe A."/>
            <person name="Abera B."/>
            <person name="Abreu J."/>
            <person name="Acer S.C."/>
            <person name="Aftuck L."/>
            <person name="Alexander A."/>
            <person name="An P."/>
            <person name="Anderson E."/>
            <person name="Anderson S."/>
            <person name="Arachi H."/>
            <person name="Azer M."/>
            <person name="Bachantsang P."/>
            <person name="Barry A."/>
            <person name="Bayul T."/>
            <person name="Berlin A."/>
            <person name="Bessette D."/>
            <person name="Bloom T."/>
            <person name="Blye J."/>
            <person name="Boguslavskiy L."/>
            <person name="Bonnet C."/>
            <person name="Boukhgalter B."/>
            <person name="Bourzgui I."/>
            <person name="Brown A."/>
            <person name="Cahill P."/>
            <person name="Channer S."/>
            <person name="Cheshatsang Y."/>
            <person name="Chuda L."/>
            <person name="Citroen M."/>
            <person name="Collymore A."/>
            <person name="Cooke P."/>
            <person name="Costello M."/>
            <person name="D'Aco K."/>
            <person name="Daza R."/>
            <person name="De Haan G."/>
            <person name="DeGray S."/>
            <person name="DeMaso C."/>
            <person name="Dhargay N."/>
            <person name="Dooley K."/>
            <person name="Dooley E."/>
            <person name="Doricent M."/>
            <person name="Dorje P."/>
            <person name="Dorjee K."/>
            <person name="Dupes A."/>
            <person name="Elong R."/>
            <person name="Falk J."/>
            <person name="Farina A."/>
            <person name="Faro S."/>
            <person name="Ferguson D."/>
            <person name="Fisher S."/>
            <person name="Foley C.D."/>
            <person name="Franke A."/>
            <person name="Friedrich D."/>
            <person name="Gadbois L."/>
            <person name="Gearin G."/>
            <person name="Gearin C.R."/>
            <person name="Giannoukos G."/>
            <person name="Goode T."/>
            <person name="Graham J."/>
            <person name="Grandbois E."/>
            <person name="Grewal S."/>
            <person name="Gyaltsen K."/>
            <person name="Hafez N."/>
            <person name="Hagos B."/>
            <person name="Hall J."/>
            <person name="Henson C."/>
            <person name="Hollinger A."/>
            <person name="Honan T."/>
            <person name="Huard M.D."/>
            <person name="Hughes L."/>
            <person name="Hurhula B."/>
            <person name="Husby M.E."/>
            <person name="Kamat A."/>
            <person name="Kanga B."/>
            <person name="Kashin S."/>
            <person name="Khazanovich D."/>
            <person name="Kisner P."/>
            <person name="Lance K."/>
            <person name="Lara M."/>
            <person name="Lee W."/>
            <person name="Lennon N."/>
            <person name="Letendre F."/>
            <person name="LeVine R."/>
            <person name="Lipovsky A."/>
            <person name="Liu X."/>
            <person name="Liu J."/>
            <person name="Liu S."/>
            <person name="Lokyitsang T."/>
            <person name="Lokyitsang Y."/>
            <person name="Lubonja R."/>
            <person name="Lui A."/>
            <person name="MacDonald P."/>
            <person name="Magnisalis V."/>
            <person name="Maru K."/>
            <person name="Matthews C."/>
            <person name="McCusker W."/>
            <person name="McDonough S."/>
            <person name="Mehta T."/>
            <person name="Meldrim J."/>
            <person name="Meneus L."/>
            <person name="Mihai O."/>
            <person name="Mihalev A."/>
            <person name="Mihova T."/>
            <person name="Mittelman R."/>
            <person name="Mlenga V."/>
            <person name="Montmayeur A."/>
            <person name="Mulrain L."/>
            <person name="Navidi A."/>
            <person name="Naylor J."/>
            <person name="Negash T."/>
            <person name="Nguyen T."/>
            <person name="Nguyen N."/>
            <person name="Nicol R."/>
            <person name="Norbu C."/>
            <person name="Norbu N."/>
            <person name="Novod N."/>
            <person name="O'Neill B."/>
            <person name="Osman S."/>
            <person name="Markiewicz E."/>
            <person name="Oyono O.L."/>
            <person name="Patti C."/>
            <person name="Phunkhang P."/>
            <person name="Pierre F."/>
            <person name="Priest M."/>
            <person name="Raghuraman S."/>
            <person name="Rege F."/>
            <person name="Reyes R."/>
            <person name="Rise C."/>
            <person name="Rogov P."/>
            <person name="Ross K."/>
            <person name="Ryan E."/>
            <person name="Settipalli S."/>
            <person name="Shea T."/>
            <person name="Sherpa N."/>
            <person name="Shi L."/>
            <person name="Shih D."/>
            <person name="Sparrow T."/>
            <person name="Spaulding J."/>
            <person name="Stalker J."/>
            <person name="Stange-Thomann N."/>
            <person name="Stavropoulos S."/>
            <person name="Stone C."/>
            <person name="Strader C."/>
            <person name="Tesfaye S."/>
            <person name="Thomson T."/>
            <person name="Thoulutsang Y."/>
            <person name="Thoulutsang D."/>
            <person name="Topham K."/>
            <person name="Topping I."/>
            <person name="Tsamla T."/>
            <person name="Vassiliev H."/>
            <person name="Vo A."/>
            <person name="Wangchuk T."/>
            <person name="Wangdi T."/>
            <person name="Weiand M."/>
            <person name="Wilkinson J."/>
            <person name="Wilson A."/>
            <person name="Yadav S."/>
            <person name="Young G."/>
            <person name="Yu Q."/>
            <person name="Zembek L."/>
            <person name="Zhong D."/>
            <person name="Zimmer A."/>
            <person name="Zwirko Z."/>
            <person name="Jaffe D.B."/>
            <person name="Alvarez P."/>
            <person name="Brockman W."/>
            <person name="Butler J."/>
            <person name="Chin C."/>
            <person name="Gnerre S."/>
            <person name="Grabherr M."/>
            <person name="Kleber M."/>
            <person name="Mauceli E."/>
            <person name="MacCallum I."/>
        </authorList>
    </citation>
    <scope>NUCLEOTIDE SEQUENCE [LARGE SCALE GENOMIC DNA]</scope>
    <source>
        <strain evidence="3">Tucson 15010-1051.87</strain>
    </source>
</reference>
<organism evidence="2 3">
    <name type="scientific">Drosophila virilis</name>
    <name type="common">Fruit fly</name>
    <dbReference type="NCBI Taxonomy" id="7244"/>
    <lineage>
        <taxon>Eukaryota</taxon>
        <taxon>Metazoa</taxon>
        <taxon>Ecdysozoa</taxon>
        <taxon>Arthropoda</taxon>
        <taxon>Hexapoda</taxon>
        <taxon>Insecta</taxon>
        <taxon>Pterygota</taxon>
        <taxon>Neoptera</taxon>
        <taxon>Endopterygota</taxon>
        <taxon>Diptera</taxon>
        <taxon>Brachycera</taxon>
        <taxon>Muscomorpha</taxon>
        <taxon>Ephydroidea</taxon>
        <taxon>Drosophilidae</taxon>
        <taxon>Drosophila</taxon>
    </lineage>
</organism>
<dbReference type="KEGG" id="dvi:6623101"/>
<accession>B4LEU3</accession>